<accession>A0AAQ4EQ68</accession>
<feature type="domain" description="Ig-like" evidence="11">
    <location>
        <begin position="79"/>
        <end position="155"/>
    </location>
</feature>
<dbReference type="GO" id="GO:0007156">
    <property type="term" value="P:homophilic cell adhesion via plasma membrane adhesion molecules"/>
    <property type="evidence" value="ECO:0007669"/>
    <property type="project" value="TreeGrafter"/>
</dbReference>
<evidence type="ECO:0000256" key="10">
    <source>
        <dbReference type="SAM" id="MobiDB-lite"/>
    </source>
</evidence>
<comment type="subcellular location">
    <subcellularLocation>
        <location evidence="1">Membrane</location>
        <topology evidence="1">Single-pass type I membrane protein</topology>
    </subcellularLocation>
</comment>
<dbReference type="PRINTS" id="PR00014">
    <property type="entry name" value="FNTYPEIII"/>
</dbReference>
<dbReference type="InterPro" id="IPR003961">
    <property type="entry name" value="FN3_dom"/>
</dbReference>
<feature type="domain" description="Ig-like" evidence="11">
    <location>
        <begin position="648"/>
        <end position="741"/>
    </location>
</feature>
<feature type="compositionally biased region" description="Low complexity" evidence="10">
    <location>
        <begin position="1402"/>
        <end position="1420"/>
    </location>
</feature>
<dbReference type="SMART" id="SM00408">
    <property type="entry name" value="IGc2"/>
    <property type="match status" value="8"/>
</dbReference>
<keyword evidence="9" id="KW-0393">Immunoglobulin domain</keyword>
<dbReference type="GO" id="GO:0030424">
    <property type="term" value="C:axon"/>
    <property type="evidence" value="ECO:0007669"/>
    <property type="project" value="TreeGrafter"/>
</dbReference>
<evidence type="ECO:0000256" key="5">
    <source>
        <dbReference type="ARBA" id="ARBA00022889"/>
    </source>
</evidence>
<evidence type="ECO:0000256" key="6">
    <source>
        <dbReference type="ARBA" id="ARBA00022989"/>
    </source>
</evidence>
<evidence type="ECO:0000256" key="3">
    <source>
        <dbReference type="ARBA" id="ARBA00022729"/>
    </source>
</evidence>
<evidence type="ECO:0000259" key="11">
    <source>
        <dbReference type="PROSITE" id="PS50835"/>
    </source>
</evidence>
<comment type="caution">
    <text evidence="13">The sequence shown here is derived from an EMBL/GenBank/DDBJ whole genome shotgun (WGS) entry which is preliminary data.</text>
</comment>
<dbReference type="SUPFAM" id="SSF48726">
    <property type="entry name" value="Immunoglobulin"/>
    <property type="match status" value="9"/>
</dbReference>
<dbReference type="FunFam" id="2.60.40.10:FF:000028">
    <property type="entry name" value="Neuronal cell adhesion molecule"/>
    <property type="match status" value="1"/>
</dbReference>
<keyword evidence="2" id="KW-0812">Transmembrane</keyword>
<dbReference type="Gene3D" id="2.60.40.10">
    <property type="entry name" value="Immunoglobulins"/>
    <property type="match status" value="16"/>
</dbReference>
<dbReference type="InterPro" id="IPR036179">
    <property type="entry name" value="Ig-like_dom_sf"/>
</dbReference>
<dbReference type="EMBL" id="JARKHS020012436">
    <property type="protein sequence ID" value="KAK8776902.1"/>
    <property type="molecule type" value="Genomic_DNA"/>
</dbReference>
<feature type="domain" description="Ig-like" evidence="11">
    <location>
        <begin position="171"/>
        <end position="262"/>
    </location>
</feature>
<proteinExistence type="predicted"/>
<dbReference type="InterPro" id="IPR003599">
    <property type="entry name" value="Ig_sub"/>
</dbReference>
<dbReference type="Pfam" id="PF07679">
    <property type="entry name" value="I-set"/>
    <property type="match status" value="4"/>
</dbReference>
<evidence type="ECO:0000313" key="14">
    <source>
        <dbReference type="Proteomes" id="UP001321473"/>
    </source>
</evidence>
<feature type="domain" description="Fibronectin type-III" evidence="12">
    <location>
        <begin position="844"/>
        <end position="947"/>
    </location>
</feature>
<dbReference type="PANTHER" id="PTHR10075:SF100">
    <property type="entry name" value="FASCICLIN-2"/>
    <property type="match status" value="1"/>
</dbReference>
<dbReference type="InterPro" id="IPR003598">
    <property type="entry name" value="Ig_sub2"/>
</dbReference>
<sequence length="1880" mass="203645">MREDVELTTLEGVLLVLPNGTLRFPPFAASQFRQDVHGTTYRCRATNLFGAVLSTEVRVRAVVEQYYEVQVYDEFTIAGNTAVLRCHVPSFVRDDVVVVSWEQKLADKTSVVANGGRMSVFPSGELQVRRVQQSDAAADFRCRTWHRLTGETKLSSYGRLVVTDLKVNVPPRITNVRSSVVANEGDSVELPCAAQGYPPPKYLWERLTSADNASPHHPVLVGSSRHEPSEGSLLIRKVEAQDAGKYLCLVSNAVGEERATITLDVRSPVEARLAPEVLTAHVGQPASLQCVAAGRPVPHVRWYKDGQEIQADGVSVRLLDDRRLLQLATVGAQDGGMYQCLASNSLAQAQASAQLILGDTAPVLLESPRDSKVKPGESLHLKCEATGSPAPKITWSVDGIPARHMKSSRVNISEASRGENHLASYVNISRVRSDEAGLWQCVAVNTAGAAEASARVAVRGPPAVRPFSSNRTAVATETLELHCGLLSYPLHSVHWEKDGRKLPFHHRQKVFANGTLLVLATTVQDAGQYTCVASNEEGQKASASLHVAVKVPPLIERFAFDENLHEGMRTRVYCNIARGDPPVSITWLRDGRPLKSGPDIEVRVLDAFSVALAIESLSPRHDGSYTCLASNAAATVNYTAPLRVHVPPHWIKEPTDMSAVEGHSASMDCVADGHPTPRVTWQRGVEPTATEYRQILSGPDYQVFENGTLRVAQVQVSDRGSYLCQASNGVGTGLSTVITLKVHVPARFGESYRNQTVQRGHSVGLECRAFGDAPISISWSRNGRRLDTHKLRGSRVKNQSLPDGHVSTLSVPDAQRDHSGIFVCEVSNDYGQDETQIRLIVQEPPEPPPGFNVTSVNSRSVSLMWSEPYSGNSPILSYLIQYTNTSASWSAQPDSWVRNVTAGRDQSSWTVRGLHPATSYHFRAAAVNALGVGPFTQPPLTVTTDEEVPGSPPTHVSVQTLGPQSLKVTWKPPVPELRHGRIKGYYVGYKLYNSSDLHLYKTVESKGEGGRSRSARRAYNAIGAGPRSDEAVVYTAEDVPQVAPSGVHCSASSATSLRVSWAVLHEKSLDGVHKGYRLIYKLADHGLHGSEEEASRGPAWSERDVGPESTATVVGGLEAFRNYSVRVAARTGAGAGAFSEPVHCSTPEAVPEAPADIKALVLAPDAILVSWLPPAKTRGVLQRYTVYSRVHAYTEHQPSGSVPARPVAVPSSQFWHETRGLRTGQRYEFWVTASTGAGEGPATRIVTQSPEIRAPARIASFSREVSVALKQDLELPCRTAGQPMPVREWRTSSGPLRESERVRVLPSGTLHIEAAEPGDATNYSCHAHNLYGRDAVHYAVQVHLNISQKSPQRPASVSVLSTTSNSITLGWLKRNTANGINAPRVKEYEVHYKRQQGSWDLVRVSPPSSAPRPEGAAPRGAPAPSPGPATAAWVNGTWLSHELTGLFCGTQYHIYIVAVADRGRSEPSDTVFARTQGGVPASPKQEAFVSPNASSLTLRPGAWAPGAAACPVSHLAVEYRARDATGPWLVASRALQPREGPMTLHHLRPDTWYSLRVTAHTEAGPAVAEYTIRTLPASATLAGTVLPELMAVNGADGDLPLLVPIATSLSLALAAAALVLGYVCCRRRAEPAFPKEHENHTVGGGGGGRCASSDALAESALVKRSSLDNVLSTLTSASGRQSSSYLASPARHSVVAPAATPTQGSIDDISGYAQFPETQVKSSNSRVVLKKTQEQPVANTRIKRPFSIQKLASNDDAQRRDKGAEAHTPTAQFNHYDNPKAAKAGCPKNWQHTGEKGNRPYVIPQENKSTLEMETEGDESPRWPRSRRSNSNFINSGSTMIEKTYFFNGEELRSDEVEAFCVALSPRMEMEYASEEIKFS</sequence>
<organism evidence="13 14">
    <name type="scientific">Amblyomma americanum</name>
    <name type="common">Lone star tick</name>
    <dbReference type="NCBI Taxonomy" id="6943"/>
    <lineage>
        <taxon>Eukaryota</taxon>
        <taxon>Metazoa</taxon>
        <taxon>Ecdysozoa</taxon>
        <taxon>Arthropoda</taxon>
        <taxon>Chelicerata</taxon>
        <taxon>Arachnida</taxon>
        <taxon>Acari</taxon>
        <taxon>Parasitiformes</taxon>
        <taxon>Ixodida</taxon>
        <taxon>Ixodoidea</taxon>
        <taxon>Ixodidae</taxon>
        <taxon>Amblyomminae</taxon>
        <taxon>Amblyomma</taxon>
    </lineage>
</organism>
<dbReference type="Proteomes" id="UP001321473">
    <property type="component" value="Unassembled WGS sequence"/>
</dbReference>
<dbReference type="SMART" id="SM00409">
    <property type="entry name" value="IG"/>
    <property type="match status" value="9"/>
</dbReference>
<dbReference type="GO" id="GO:0070593">
    <property type="term" value="P:dendrite self-avoidance"/>
    <property type="evidence" value="ECO:0007669"/>
    <property type="project" value="TreeGrafter"/>
</dbReference>
<dbReference type="FunFam" id="2.60.40.10:FF:000104">
    <property type="entry name" value="Down syndrome cell adhesion molecule b"/>
    <property type="match status" value="1"/>
</dbReference>
<feature type="domain" description="Fibronectin type-III" evidence="12">
    <location>
        <begin position="952"/>
        <end position="1038"/>
    </location>
</feature>
<keyword evidence="3" id="KW-0732">Signal</keyword>
<keyword evidence="5" id="KW-0130">Cell adhesion</keyword>
<dbReference type="Pfam" id="PF00041">
    <property type="entry name" value="fn3"/>
    <property type="match status" value="4"/>
</dbReference>
<evidence type="ECO:0000256" key="1">
    <source>
        <dbReference type="ARBA" id="ARBA00004479"/>
    </source>
</evidence>
<evidence type="ECO:0000256" key="9">
    <source>
        <dbReference type="ARBA" id="ARBA00023319"/>
    </source>
</evidence>
<keyword evidence="6" id="KW-1133">Transmembrane helix</keyword>
<evidence type="ECO:0000256" key="8">
    <source>
        <dbReference type="ARBA" id="ARBA00023157"/>
    </source>
</evidence>
<evidence type="ECO:0000313" key="13">
    <source>
        <dbReference type="EMBL" id="KAK8776902.1"/>
    </source>
</evidence>
<feature type="region of interest" description="Disordered" evidence="10">
    <location>
        <begin position="1402"/>
        <end position="1428"/>
    </location>
</feature>
<evidence type="ECO:0000256" key="4">
    <source>
        <dbReference type="ARBA" id="ARBA00022737"/>
    </source>
</evidence>
<feature type="domain" description="Ig-like" evidence="11">
    <location>
        <begin position="745"/>
        <end position="840"/>
    </location>
</feature>
<keyword evidence="4" id="KW-0677">Repeat</keyword>
<dbReference type="PANTHER" id="PTHR10075">
    <property type="entry name" value="BASIGIN RELATED"/>
    <property type="match status" value="1"/>
</dbReference>
<keyword evidence="7" id="KW-0472">Membrane</keyword>
<dbReference type="InterPro" id="IPR013783">
    <property type="entry name" value="Ig-like_fold"/>
</dbReference>
<feature type="domain" description="Ig-like" evidence="11">
    <location>
        <begin position="553"/>
        <end position="643"/>
    </location>
</feature>
<dbReference type="Pfam" id="PF25059">
    <property type="entry name" value="FN3_DSCAM-DSCAML_C"/>
    <property type="match status" value="1"/>
</dbReference>
<feature type="domain" description="Fibronectin type-III" evidence="12">
    <location>
        <begin position="1479"/>
        <end position="1577"/>
    </location>
</feature>
<dbReference type="FunFam" id="2.60.40.10:FF:000017">
    <property type="entry name" value="Down syndrome cell adhesion molecule b"/>
    <property type="match status" value="2"/>
</dbReference>
<feature type="domain" description="Fibronectin type-III" evidence="12">
    <location>
        <begin position="1043"/>
        <end position="1149"/>
    </location>
</feature>
<feature type="region of interest" description="Disordered" evidence="10">
    <location>
        <begin position="1752"/>
        <end position="1780"/>
    </location>
</feature>
<dbReference type="GO" id="GO:0007417">
    <property type="term" value="P:central nervous system development"/>
    <property type="evidence" value="ECO:0007669"/>
    <property type="project" value="TreeGrafter"/>
</dbReference>
<dbReference type="SMART" id="SM00060">
    <property type="entry name" value="FN3"/>
    <property type="match status" value="6"/>
</dbReference>
<evidence type="ECO:0000259" key="12">
    <source>
        <dbReference type="PROSITE" id="PS50853"/>
    </source>
</evidence>
<feature type="compositionally biased region" description="Basic and acidic residues" evidence="10">
    <location>
        <begin position="1756"/>
        <end position="1765"/>
    </location>
</feature>
<evidence type="ECO:0000256" key="2">
    <source>
        <dbReference type="ARBA" id="ARBA00022692"/>
    </source>
</evidence>
<name>A0AAQ4EQ68_AMBAM</name>
<dbReference type="CDD" id="cd00063">
    <property type="entry name" value="FN3"/>
    <property type="match status" value="5"/>
</dbReference>
<dbReference type="SUPFAM" id="SSF49265">
    <property type="entry name" value="Fibronectin type III"/>
    <property type="match status" value="3"/>
</dbReference>
<dbReference type="Pfam" id="PF13927">
    <property type="entry name" value="Ig_3"/>
    <property type="match status" value="4"/>
</dbReference>
<dbReference type="FunFam" id="2.60.40.10:FF:000032">
    <property type="entry name" value="palladin isoform X1"/>
    <property type="match status" value="1"/>
</dbReference>
<feature type="domain" description="Fibronectin type-III" evidence="12">
    <location>
        <begin position="1153"/>
        <end position="1255"/>
    </location>
</feature>
<dbReference type="GO" id="GO:0007411">
    <property type="term" value="P:axon guidance"/>
    <property type="evidence" value="ECO:0007669"/>
    <property type="project" value="TreeGrafter"/>
</dbReference>
<dbReference type="PROSITE" id="PS50835">
    <property type="entry name" value="IG_LIKE"/>
    <property type="match status" value="9"/>
</dbReference>
<feature type="domain" description="Fibronectin type-III" evidence="12">
    <location>
        <begin position="1353"/>
        <end position="1478"/>
    </location>
</feature>
<reference evidence="13 14" key="1">
    <citation type="journal article" date="2023" name="Arcadia Sci">
        <title>De novo assembly of a long-read Amblyomma americanum tick genome.</title>
        <authorList>
            <person name="Chou S."/>
            <person name="Poskanzer K.E."/>
            <person name="Rollins M."/>
            <person name="Thuy-Boun P.S."/>
        </authorList>
    </citation>
    <scope>NUCLEOTIDE SEQUENCE [LARGE SCALE GENOMIC DNA]</scope>
    <source>
        <strain evidence="13">F_SG_1</strain>
        <tissue evidence="13">Salivary glands</tissue>
    </source>
</reference>
<dbReference type="InterPro" id="IPR056754">
    <property type="entry name" value="DSCAM/DSCAML_C"/>
</dbReference>
<evidence type="ECO:0000256" key="7">
    <source>
        <dbReference type="ARBA" id="ARBA00023136"/>
    </source>
</evidence>
<feature type="domain" description="Ig-like" evidence="11">
    <location>
        <begin position="462"/>
        <end position="546"/>
    </location>
</feature>
<keyword evidence="8" id="KW-1015">Disulfide bond</keyword>
<dbReference type="InterPro" id="IPR013098">
    <property type="entry name" value="Ig_I-set"/>
</dbReference>
<feature type="region of interest" description="Disordered" evidence="10">
    <location>
        <begin position="1811"/>
        <end position="1831"/>
    </location>
</feature>
<feature type="domain" description="Ig-like" evidence="11">
    <location>
        <begin position="362"/>
        <end position="457"/>
    </location>
</feature>
<feature type="domain" description="Ig-like" evidence="11">
    <location>
        <begin position="268"/>
        <end position="356"/>
    </location>
</feature>
<dbReference type="GO" id="GO:0098632">
    <property type="term" value="F:cell-cell adhesion mediator activity"/>
    <property type="evidence" value="ECO:0007669"/>
    <property type="project" value="TreeGrafter"/>
</dbReference>
<dbReference type="GO" id="GO:0005886">
    <property type="term" value="C:plasma membrane"/>
    <property type="evidence" value="ECO:0007669"/>
    <property type="project" value="TreeGrafter"/>
</dbReference>
<evidence type="ECO:0008006" key="15">
    <source>
        <dbReference type="Google" id="ProtNLM"/>
    </source>
</evidence>
<dbReference type="InterPro" id="IPR036116">
    <property type="entry name" value="FN3_sf"/>
</dbReference>
<gene>
    <name evidence="13" type="ORF">V5799_029755</name>
</gene>
<keyword evidence="14" id="KW-1185">Reference proteome</keyword>
<dbReference type="FunFam" id="2.60.40.10:FF:000333">
    <property type="entry name" value="Down syndrome cell adhesion molecule"/>
    <property type="match status" value="1"/>
</dbReference>
<protein>
    <recommendedName>
        <fullName evidence="15">Down syndrome cell adhesion molecule-like protein Dscam2</fullName>
    </recommendedName>
</protein>
<dbReference type="PROSITE" id="PS50853">
    <property type="entry name" value="FN3"/>
    <property type="match status" value="6"/>
</dbReference>
<dbReference type="InterPro" id="IPR007110">
    <property type="entry name" value="Ig-like_dom"/>
</dbReference>
<feature type="domain" description="Ig-like" evidence="11">
    <location>
        <begin position="1250"/>
        <end position="1343"/>
    </location>
</feature>